<protein>
    <recommendedName>
        <fullName evidence="2">LysM domain-containing protein</fullName>
    </recommendedName>
</protein>
<evidence type="ECO:0000313" key="3">
    <source>
        <dbReference type="EMBL" id="GKG99720.1"/>
    </source>
</evidence>
<dbReference type="InterPro" id="IPR018392">
    <property type="entry name" value="LysM"/>
</dbReference>
<gene>
    <name evidence="3" type="ORF">CE91St55_17020</name>
</gene>
<evidence type="ECO:0000256" key="1">
    <source>
        <dbReference type="SAM" id="SignalP"/>
    </source>
</evidence>
<dbReference type="InterPro" id="IPR036779">
    <property type="entry name" value="LysM_dom_sf"/>
</dbReference>
<dbReference type="RefSeq" id="WP_006771964.1">
    <property type="nucleotide sequence ID" value="NZ_BQNJ01000001.1"/>
</dbReference>
<dbReference type="GeneID" id="93151408"/>
<feature type="domain" description="LysM" evidence="2">
    <location>
        <begin position="231"/>
        <end position="280"/>
    </location>
</feature>
<organism evidence="3 4">
    <name type="scientific">Hungatella hathewayi</name>
    <dbReference type="NCBI Taxonomy" id="154046"/>
    <lineage>
        <taxon>Bacteria</taxon>
        <taxon>Bacillati</taxon>
        <taxon>Bacillota</taxon>
        <taxon>Clostridia</taxon>
        <taxon>Lachnospirales</taxon>
        <taxon>Lachnospiraceae</taxon>
        <taxon>Hungatella</taxon>
    </lineage>
</organism>
<keyword evidence="1" id="KW-0732">Signal</keyword>
<accession>A0AA37JJ37</accession>
<dbReference type="SUPFAM" id="SSF54106">
    <property type="entry name" value="LysM domain"/>
    <property type="match status" value="1"/>
</dbReference>
<comment type="caution">
    <text evidence="3">The sequence shown here is derived from an EMBL/GenBank/DDBJ whole genome shotgun (WGS) entry which is preliminary data.</text>
</comment>
<dbReference type="CDD" id="cd00118">
    <property type="entry name" value="LysM"/>
    <property type="match status" value="1"/>
</dbReference>
<dbReference type="Pfam" id="PF01476">
    <property type="entry name" value="LysM"/>
    <property type="match status" value="1"/>
</dbReference>
<dbReference type="PANTHER" id="PTHR34700">
    <property type="entry name" value="POTASSIUM BINDING PROTEIN KBP"/>
    <property type="match status" value="1"/>
</dbReference>
<evidence type="ECO:0000313" key="4">
    <source>
        <dbReference type="Proteomes" id="UP001055091"/>
    </source>
</evidence>
<dbReference type="InterPro" id="IPR052196">
    <property type="entry name" value="Bact_Kbp"/>
</dbReference>
<evidence type="ECO:0000259" key="2">
    <source>
        <dbReference type="PROSITE" id="PS51782"/>
    </source>
</evidence>
<dbReference type="PANTHER" id="PTHR34700:SF4">
    <property type="entry name" value="PHAGE-LIKE ELEMENT PBSX PROTEIN XKDP"/>
    <property type="match status" value="1"/>
</dbReference>
<dbReference type="EMBL" id="BQNJ01000001">
    <property type="protein sequence ID" value="GKG99720.1"/>
    <property type="molecule type" value="Genomic_DNA"/>
</dbReference>
<feature type="chain" id="PRO_5041441797" description="LysM domain-containing protein" evidence="1">
    <location>
        <begin position="27"/>
        <end position="287"/>
    </location>
</feature>
<name>A0AA37JJ37_9FIRM</name>
<feature type="signal peptide" evidence="1">
    <location>
        <begin position="1"/>
        <end position="26"/>
    </location>
</feature>
<dbReference type="PROSITE" id="PS51782">
    <property type="entry name" value="LYSM"/>
    <property type="match status" value="1"/>
</dbReference>
<dbReference type="Gene3D" id="3.10.350.10">
    <property type="entry name" value="LysM domain"/>
    <property type="match status" value="1"/>
</dbReference>
<dbReference type="SMART" id="SM00257">
    <property type="entry name" value="LysM"/>
    <property type="match status" value="1"/>
</dbReference>
<sequence length="287" mass="32624">MMRKTYLLTFLLAAGLMAESPFAAYAKDSPLTLPEFMEICQQEQFNFSRVITLPGEETGSEKTGGDQKQYETHYKNVILSEHGAKYRESPYGPGYQSLKSGKLYMDMPEGYELSYEYKIKGESDETGPETTVPGGTIETFYRAEAAAEVKSPGEQYGYIKNEVKDIPVVPDLPQDYNWRGHDEKTLMVSSVLTVRSLTSGRTESWESQITFVTNLDKKEPDCYYLIPTDREAYTVKAGDSLWKIAKQYYGSSENWQFILHRNSDLIKNPDRIYPGQLLVIPDAAAWQ</sequence>
<proteinExistence type="predicted"/>
<dbReference type="AlphaFoldDB" id="A0AA37JJ37"/>
<reference evidence="3" key="1">
    <citation type="submission" date="2022-01" db="EMBL/GenBank/DDBJ databases">
        <title>Novel bile acid biosynthetic pathways are enriched in the microbiome of centenarians.</title>
        <authorList>
            <person name="Sato Y."/>
            <person name="Atarashi K."/>
            <person name="Plichta R.D."/>
            <person name="Arai Y."/>
            <person name="Sasajima S."/>
            <person name="Kearney M.S."/>
            <person name="Suda W."/>
            <person name="Takeshita K."/>
            <person name="Sasaki T."/>
            <person name="Okamoto S."/>
            <person name="Skelly N.A."/>
            <person name="Okamura Y."/>
            <person name="Vlamakis H."/>
            <person name="Li Y."/>
            <person name="Tanoue T."/>
            <person name="Takei H."/>
            <person name="Nittono H."/>
            <person name="Narushima S."/>
            <person name="Irie J."/>
            <person name="Itoh H."/>
            <person name="Moriya K."/>
            <person name="Sugiura Y."/>
            <person name="Suematsu M."/>
            <person name="Moritoki N."/>
            <person name="Shibata S."/>
            <person name="Littman R.D."/>
            <person name="Fischbach A.M."/>
            <person name="Uwamino Y."/>
            <person name="Inoue T."/>
            <person name="Honda A."/>
            <person name="Hattori M."/>
            <person name="Murai T."/>
            <person name="Xavier J.R."/>
            <person name="Hirose N."/>
            <person name="Honda K."/>
        </authorList>
    </citation>
    <scope>NUCLEOTIDE SEQUENCE</scope>
    <source>
        <strain evidence="3">CE91-St55</strain>
    </source>
</reference>
<dbReference type="Proteomes" id="UP001055091">
    <property type="component" value="Unassembled WGS sequence"/>
</dbReference>